<dbReference type="Proteomes" id="UP001430360">
    <property type="component" value="Unassembled WGS sequence"/>
</dbReference>
<sequence length="148" mass="15497">MPNLRTACLALSLAAVGAPAFAQAPPTAAQAAYMGAHVFDRQIEVFREFCAKDPAGAQALDTGVTQFRLNNPDYVAAKGTKPDSPEFAATVQAVDAQFDQVAGTMRTQLASRPVGPQCTTLGDQLRQARFAALLEQAKRGAPPAPATP</sequence>
<name>A0ABS8UAZ6_9GAMM</name>
<dbReference type="RefSeq" id="WP_232134219.1">
    <property type="nucleotide sequence ID" value="NZ_JAJQKU010000001.1"/>
</dbReference>
<reference evidence="2" key="1">
    <citation type="submission" date="2021-12" db="EMBL/GenBank/DDBJ databases">
        <authorList>
            <person name="Ulrich A."/>
        </authorList>
    </citation>
    <scope>NUCLEOTIDE SEQUENCE</scope>
    <source>
        <strain evidence="2">A1P009</strain>
    </source>
</reference>
<comment type="caution">
    <text evidence="2">The sequence shown here is derived from an EMBL/GenBank/DDBJ whole genome shotgun (WGS) entry which is preliminary data.</text>
</comment>
<gene>
    <name evidence="2" type="ORF">LTT95_01890</name>
</gene>
<dbReference type="EMBL" id="JAJQKU010000001">
    <property type="protein sequence ID" value="MCD9095695.1"/>
    <property type="molecule type" value="Genomic_DNA"/>
</dbReference>
<evidence type="ECO:0000256" key="1">
    <source>
        <dbReference type="SAM" id="SignalP"/>
    </source>
</evidence>
<keyword evidence="1" id="KW-0732">Signal</keyword>
<evidence type="ECO:0000313" key="2">
    <source>
        <dbReference type="EMBL" id="MCD9095695.1"/>
    </source>
</evidence>
<reference evidence="2" key="2">
    <citation type="journal article" date="2022" name="Syst. Appl. Microbiol.">
        <title>Physiological and genomic characterisation of Luteimonas fraxinea sp. nov., a bacterial species associated with trees tolerant to ash dieback.</title>
        <authorList>
            <person name="Ulrich K."/>
            <person name="Becker R."/>
            <person name="Behrendt U."/>
            <person name="Kube M."/>
            <person name="Schneck V."/>
            <person name="Ulrich A."/>
        </authorList>
    </citation>
    <scope>NUCLEOTIDE SEQUENCE</scope>
    <source>
        <strain evidence="2">A1P009</strain>
    </source>
</reference>
<organism evidence="2 3">
    <name type="scientific">Luteimonas fraxinea</name>
    <dbReference type="NCBI Taxonomy" id="2901869"/>
    <lineage>
        <taxon>Bacteria</taxon>
        <taxon>Pseudomonadati</taxon>
        <taxon>Pseudomonadota</taxon>
        <taxon>Gammaproteobacteria</taxon>
        <taxon>Lysobacterales</taxon>
        <taxon>Lysobacteraceae</taxon>
        <taxon>Luteimonas</taxon>
    </lineage>
</organism>
<feature type="signal peptide" evidence="1">
    <location>
        <begin position="1"/>
        <end position="24"/>
    </location>
</feature>
<proteinExistence type="predicted"/>
<keyword evidence="3" id="KW-1185">Reference proteome</keyword>
<protein>
    <submittedName>
        <fullName evidence="2">Uncharacterized protein</fullName>
    </submittedName>
</protein>
<feature type="chain" id="PRO_5045090601" evidence="1">
    <location>
        <begin position="25"/>
        <end position="148"/>
    </location>
</feature>
<accession>A0ABS8UAZ6</accession>
<evidence type="ECO:0000313" key="3">
    <source>
        <dbReference type="Proteomes" id="UP001430360"/>
    </source>
</evidence>